<reference evidence="1 2" key="1">
    <citation type="submission" date="2019-03" db="EMBL/GenBank/DDBJ databases">
        <title>Subsurface microbial communities from deep shales in Ohio and West Virginia, USA.</title>
        <authorList>
            <person name="Wrighton K."/>
        </authorList>
    </citation>
    <scope>NUCLEOTIDE SEQUENCE [LARGE SCALE GENOMIC DNA]</scope>
    <source>
        <strain evidence="1 2">MSL 6dP</strain>
    </source>
</reference>
<gene>
    <name evidence="1" type="ORF">C7959_11221</name>
</gene>
<protein>
    <recommendedName>
        <fullName evidence="3">DUF262 domain-containing protein</fullName>
    </recommendedName>
</protein>
<proteinExistence type="predicted"/>
<dbReference type="PANTHER" id="PTHR37292:SF2">
    <property type="entry name" value="DUF262 DOMAIN-CONTAINING PROTEIN"/>
    <property type="match status" value="1"/>
</dbReference>
<dbReference type="AlphaFoldDB" id="A0A4R8GYG8"/>
<keyword evidence="2" id="KW-1185">Reference proteome</keyword>
<accession>A0A4R8GYG8</accession>
<dbReference type="PANTHER" id="PTHR37292">
    <property type="entry name" value="VNG6097C"/>
    <property type="match status" value="1"/>
</dbReference>
<dbReference type="Proteomes" id="UP000295832">
    <property type="component" value="Unassembled WGS sequence"/>
</dbReference>
<comment type="caution">
    <text evidence="1">The sequence shown here is derived from an EMBL/GenBank/DDBJ whole genome shotgun (WGS) entry which is preliminary data.</text>
</comment>
<evidence type="ECO:0000313" key="1">
    <source>
        <dbReference type="EMBL" id="TDX51521.1"/>
    </source>
</evidence>
<organism evidence="1 2">
    <name type="scientific">Orenia marismortui</name>
    <dbReference type="NCBI Taxonomy" id="46469"/>
    <lineage>
        <taxon>Bacteria</taxon>
        <taxon>Bacillati</taxon>
        <taxon>Bacillota</taxon>
        <taxon>Clostridia</taxon>
        <taxon>Halanaerobiales</taxon>
        <taxon>Halobacteroidaceae</taxon>
        <taxon>Orenia</taxon>
    </lineage>
</organism>
<evidence type="ECO:0008006" key="3">
    <source>
        <dbReference type="Google" id="ProtNLM"/>
    </source>
</evidence>
<evidence type="ECO:0000313" key="2">
    <source>
        <dbReference type="Proteomes" id="UP000295832"/>
    </source>
</evidence>
<dbReference type="RefSeq" id="WP_208324394.1">
    <property type="nucleotide sequence ID" value="NZ_SOEG01000012.1"/>
</dbReference>
<name>A0A4R8GYG8_9FIRM</name>
<dbReference type="EMBL" id="SOEG01000012">
    <property type="protein sequence ID" value="TDX51521.1"/>
    <property type="molecule type" value="Genomic_DNA"/>
</dbReference>
<sequence length="392" mass="45241">MRINKKLTGAADFNPTKKSFQMTIEKLCEQIEEKEIVLPLYQTGIRWTIEKSIDLFNFQLLGKAPVAPLSLNQIKNTDIAVEQVSFIDRKSIIDDVKNRYSVTDGQQRLSCNYKAYIDHPEFRNIVLDLVKGKFLLVSEEIKRYQIPVGKLLNRNVANFFDYVNSSSYLKKGEVTQVLLQIRNKLQNYSYTINLAEDLTEDEQVEWFEKLNNAGTRVSHVQMKFAKLLVQGIDIYAQYTDVFKTKLEEVGMDVFRQKTTEVSYPIAALNPAYEIVTKRNHKPNCSPLCPISSDTNEDKLCSLNASDLNKCFDLTLDALDKTIDFINNNDIAAPERIEYITYVLGVFVYNGNQELSNIQKNKLINWYKNVQFTNKSNTKKRNMFEEILKIATI</sequence>